<reference evidence="3 4" key="1">
    <citation type="submission" date="2017-12" db="EMBL/GenBank/DDBJ databases">
        <title>Comparative genomics of Botrytis spp.</title>
        <authorList>
            <person name="Valero-Jimenez C.A."/>
            <person name="Tapia P."/>
            <person name="Veloso J."/>
            <person name="Silva-Moreno E."/>
            <person name="Staats M."/>
            <person name="Valdes J.H."/>
            <person name="Van Kan J.A.L."/>
        </authorList>
    </citation>
    <scope>NUCLEOTIDE SEQUENCE [LARGE SCALE GENOMIC DNA]</scope>
    <source>
        <strain evidence="3 4">MUCL11595</strain>
    </source>
</reference>
<evidence type="ECO:0000313" key="3">
    <source>
        <dbReference type="EMBL" id="TGO51453.1"/>
    </source>
</evidence>
<dbReference type="InterPro" id="IPR012171">
    <property type="entry name" value="Fatty_acid_desaturase"/>
</dbReference>
<accession>A0A4Z1I3A3</accession>
<feature type="domain" description="Fatty acid desaturase" evidence="2">
    <location>
        <begin position="78"/>
        <end position="359"/>
    </location>
</feature>
<organism evidence="3 4">
    <name type="scientific">Botryotinia convoluta</name>
    <dbReference type="NCBI Taxonomy" id="54673"/>
    <lineage>
        <taxon>Eukaryota</taxon>
        <taxon>Fungi</taxon>
        <taxon>Dikarya</taxon>
        <taxon>Ascomycota</taxon>
        <taxon>Pezizomycotina</taxon>
        <taxon>Leotiomycetes</taxon>
        <taxon>Helotiales</taxon>
        <taxon>Sclerotiniaceae</taxon>
        <taxon>Botryotinia</taxon>
    </lineage>
</organism>
<dbReference type="Pfam" id="PF00487">
    <property type="entry name" value="FA_desaturase"/>
    <property type="match status" value="1"/>
</dbReference>
<dbReference type="OrthoDB" id="1461976at2759"/>
<comment type="caution">
    <text evidence="3">The sequence shown here is derived from an EMBL/GenBank/DDBJ whole genome shotgun (WGS) entry which is preliminary data.</text>
</comment>
<evidence type="ECO:0000313" key="4">
    <source>
        <dbReference type="Proteomes" id="UP000297527"/>
    </source>
</evidence>
<feature type="transmembrane region" description="Helical" evidence="1">
    <location>
        <begin position="49"/>
        <end position="68"/>
    </location>
</feature>
<dbReference type="GO" id="GO:0006629">
    <property type="term" value="P:lipid metabolic process"/>
    <property type="evidence" value="ECO:0007669"/>
    <property type="project" value="InterPro"/>
</dbReference>
<dbReference type="CDD" id="cd03507">
    <property type="entry name" value="Delta12-FADS-like"/>
    <property type="match status" value="1"/>
</dbReference>
<feature type="transmembrane region" description="Helical" evidence="1">
    <location>
        <begin position="75"/>
        <end position="96"/>
    </location>
</feature>
<proteinExistence type="predicted"/>
<dbReference type="GO" id="GO:0016491">
    <property type="term" value="F:oxidoreductase activity"/>
    <property type="evidence" value="ECO:0007669"/>
    <property type="project" value="InterPro"/>
</dbReference>
<evidence type="ECO:0000256" key="1">
    <source>
        <dbReference type="SAM" id="Phobius"/>
    </source>
</evidence>
<dbReference type="PANTHER" id="PTHR32100">
    <property type="entry name" value="OMEGA-6 FATTY ACID DESATURASE, CHLOROPLASTIC"/>
    <property type="match status" value="1"/>
</dbReference>
<evidence type="ECO:0000259" key="2">
    <source>
        <dbReference type="Pfam" id="PF00487"/>
    </source>
</evidence>
<name>A0A4Z1I3A3_9HELO</name>
<protein>
    <recommendedName>
        <fullName evidence="2">Fatty acid desaturase domain-containing protein</fullName>
    </recommendedName>
</protein>
<gene>
    <name evidence="3" type="ORF">BCON_0161g00260</name>
</gene>
<keyword evidence="1" id="KW-1133">Transmembrane helix</keyword>
<dbReference type="AlphaFoldDB" id="A0A4Z1I3A3"/>
<keyword evidence="1" id="KW-0812">Transmembrane</keyword>
<sequence length="413" mass="47294">MAINYTEHPADLVGSGTLQNAPAHVGVKELKNSIPLHCFKPSPKRSLLWLLHDVFLAALLSIVAGHYIPQIEGSMLRWVLWAFYGWLQGLIFTGIWVLGHECGHGAFLPWKAANDTIGFLLHSFLLTPYFSWKSTHRRHHIYANNMKLDHNYVPLRRSEYLQLFGSHVRGLEDLTEDAPFATFLRIVIQQLLGWPWYLMNNITASSQSLVNPKSTKWLGNSHLAPWGSLFRVEEAHLIIISDIGLFATATLLYHCSLKLGLGMTLQLYLQPYLWLNHWIVAITYLHHTHPKLPKFEPEAWTFIKGATATIDRPLGFIGKHFLHNIADYHVIHHLFSRIPFYHAEEATKAIKPLMGNDYHAEQDGKFMRSLWESSTQCQWVEGDAVKNPKDRALWYHGGPSPPPEVNMGRRAWV</sequence>
<dbReference type="InterPro" id="IPR005804">
    <property type="entry name" value="FA_desaturase_dom"/>
</dbReference>
<keyword evidence="4" id="KW-1185">Reference proteome</keyword>
<dbReference type="Proteomes" id="UP000297527">
    <property type="component" value="Unassembled WGS sequence"/>
</dbReference>
<keyword evidence="1" id="KW-0472">Membrane</keyword>
<dbReference type="EMBL" id="PQXN01000161">
    <property type="protein sequence ID" value="TGO51453.1"/>
    <property type="molecule type" value="Genomic_DNA"/>
</dbReference>